<feature type="non-terminal residue" evidence="1">
    <location>
        <position position="1"/>
    </location>
</feature>
<dbReference type="EMBL" id="QEFC01000290">
    <property type="protein sequence ID" value="KAE9465250.1"/>
    <property type="molecule type" value="Genomic_DNA"/>
</dbReference>
<gene>
    <name evidence="1" type="ORF">C3L33_02842</name>
</gene>
<organism evidence="1 2">
    <name type="scientific">Rhododendron williamsianum</name>
    <dbReference type="NCBI Taxonomy" id="262921"/>
    <lineage>
        <taxon>Eukaryota</taxon>
        <taxon>Viridiplantae</taxon>
        <taxon>Streptophyta</taxon>
        <taxon>Embryophyta</taxon>
        <taxon>Tracheophyta</taxon>
        <taxon>Spermatophyta</taxon>
        <taxon>Magnoliopsida</taxon>
        <taxon>eudicotyledons</taxon>
        <taxon>Gunneridae</taxon>
        <taxon>Pentapetalae</taxon>
        <taxon>asterids</taxon>
        <taxon>Ericales</taxon>
        <taxon>Ericaceae</taxon>
        <taxon>Ericoideae</taxon>
        <taxon>Rhodoreae</taxon>
        <taxon>Rhododendron</taxon>
    </lineage>
</organism>
<comment type="caution">
    <text evidence="1">The sequence shown here is derived from an EMBL/GenBank/DDBJ whole genome shotgun (WGS) entry which is preliminary data.</text>
</comment>
<dbReference type="PANTHER" id="PTHR31400">
    <property type="entry name" value="GUANYLYL CYCLASE DOMAIN CONTAINING PROTEIN 1 GUCD1"/>
    <property type="match status" value="1"/>
</dbReference>
<evidence type="ECO:0000313" key="2">
    <source>
        <dbReference type="Proteomes" id="UP000428333"/>
    </source>
</evidence>
<dbReference type="Proteomes" id="UP000428333">
    <property type="component" value="Linkage Group LG02"/>
</dbReference>
<evidence type="ECO:0000313" key="1">
    <source>
        <dbReference type="EMBL" id="KAE9465250.1"/>
    </source>
</evidence>
<dbReference type="AlphaFoldDB" id="A0A6A4M4W2"/>
<evidence type="ECO:0008006" key="3">
    <source>
        <dbReference type="Google" id="ProtNLM"/>
    </source>
</evidence>
<keyword evidence="2" id="KW-1185">Reference proteome</keyword>
<dbReference type="InterPro" id="IPR018616">
    <property type="entry name" value="GUCD1"/>
</dbReference>
<protein>
    <recommendedName>
        <fullName evidence="3">Guanylyl cyclase</fullName>
    </recommendedName>
</protein>
<dbReference type="Pfam" id="PF09778">
    <property type="entry name" value="Guanylate_cyc_2"/>
    <property type="match status" value="1"/>
</dbReference>
<reference evidence="1 2" key="1">
    <citation type="journal article" date="2019" name="Genome Biol. Evol.">
        <title>The Rhododendron genome and chromosomal organization provide insight into shared whole-genome duplications across the heath family (Ericaceae).</title>
        <authorList>
            <person name="Soza V.L."/>
            <person name="Lindsley D."/>
            <person name="Waalkes A."/>
            <person name="Ramage E."/>
            <person name="Patwardhan R.P."/>
            <person name="Burton J.N."/>
            <person name="Adey A."/>
            <person name="Kumar A."/>
            <person name="Qiu R."/>
            <person name="Shendure J."/>
            <person name="Hall B."/>
        </authorList>
    </citation>
    <scope>NUCLEOTIDE SEQUENCE [LARGE SCALE GENOMIC DNA]</scope>
    <source>
        <strain evidence="1">RSF 1966-606</strain>
    </source>
</reference>
<proteinExistence type="predicted"/>
<dbReference type="OrthoDB" id="206796at2759"/>
<sequence>VEGYPFEQSLSNEKRCNGVLPRSHFVEVPLINQQRTWDCGLACVLMVLTLENSWHRSTSGEEMSLLILTGKFVAIALVDQCKLRVLASFDVVDLGCDSGYFSCSSGYTGGY</sequence>
<dbReference type="PANTHER" id="PTHR31400:SF1">
    <property type="entry name" value="PROTEIN GUCD1"/>
    <property type="match status" value="1"/>
</dbReference>
<accession>A0A6A4M4W2</accession>
<name>A0A6A4M4W2_9ERIC</name>